<sequence>MCGRFAMDQTVDELITEFVIVTGEQPENWTPDWRTGYNIKPTERIATVFESSRDGATPVRRIEGARWSLIPSWAREEKLKYPTFNARSETAASKPTFKSSVASKRAIVPARGYYEWKTAGKTKTPFFISEAEQSLAFAALYTWWRASPEHEWMLTTTILTRQAEGPLAEIHDRTPVTLPRHMHDVWLDASVAGDQQLVDAAVDASRNVELAAREVAPLGRDADGPELMEPVKPLF</sequence>
<keyword evidence="7" id="KW-0456">Lyase</keyword>
<dbReference type="EMBL" id="CP061169">
    <property type="protein sequence ID" value="QPZ37071.1"/>
    <property type="molecule type" value="Genomic_DNA"/>
</dbReference>
<keyword evidence="2 8" id="KW-0645">Protease</keyword>
<dbReference type="InterPro" id="IPR003738">
    <property type="entry name" value="SRAP"/>
</dbReference>
<dbReference type="EC" id="3.4.-.-" evidence="8"/>
<dbReference type="PANTHER" id="PTHR13604">
    <property type="entry name" value="DC12-RELATED"/>
    <property type="match status" value="1"/>
</dbReference>
<protein>
    <recommendedName>
        <fullName evidence="8">Abasic site processing protein</fullName>
        <ecNumber evidence="8">3.4.-.-</ecNumber>
    </recommendedName>
</protein>
<evidence type="ECO:0000256" key="3">
    <source>
        <dbReference type="ARBA" id="ARBA00022763"/>
    </source>
</evidence>
<dbReference type="RefSeq" id="WP_166993094.1">
    <property type="nucleotide sequence ID" value="NZ_CP061169.1"/>
</dbReference>
<dbReference type="PANTHER" id="PTHR13604:SF0">
    <property type="entry name" value="ABASIC SITE PROCESSING PROTEIN HMCES"/>
    <property type="match status" value="1"/>
</dbReference>
<evidence type="ECO:0000313" key="9">
    <source>
        <dbReference type="EMBL" id="QPZ37071.1"/>
    </source>
</evidence>
<dbReference type="Gene3D" id="3.90.1680.10">
    <property type="entry name" value="SOS response associated peptidase-like"/>
    <property type="match status" value="1"/>
</dbReference>
<evidence type="ECO:0000256" key="8">
    <source>
        <dbReference type="RuleBase" id="RU364100"/>
    </source>
</evidence>
<evidence type="ECO:0000313" key="10">
    <source>
        <dbReference type="Proteomes" id="UP000662814"/>
    </source>
</evidence>
<comment type="similarity">
    <text evidence="1 8">Belongs to the SOS response-associated peptidase family.</text>
</comment>
<keyword evidence="5" id="KW-0190">Covalent protein-DNA linkage</keyword>
<evidence type="ECO:0000256" key="1">
    <source>
        <dbReference type="ARBA" id="ARBA00008136"/>
    </source>
</evidence>
<evidence type="ECO:0000256" key="5">
    <source>
        <dbReference type="ARBA" id="ARBA00023124"/>
    </source>
</evidence>
<keyword evidence="3" id="KW-0227">DNA damage</keyword>
<evidence type="ECO:0000256" key="7">
    <source>
        <dbReference type="ARBA" id="ARBA00023239"/>
    </source>
</evidence>
<name>A0ABX6YE81_9MICO</name>
<keyword evidence="4 8" id="KW-0378">Hydrolase</keyword>
<evidence type="ECO:0000256" key="4">
    <source>
        <dbReference type="ARBA" id="ARBA00022801"/>
    </source>
</evidence>
<organism evidence="9 10">
    <name type="scientific">Paramicrobacterium chengjingii</name>
    <dbReference type="NCBI Taxonomy" id="2769067"/>
    <lineage>
        <taxon>Bacteria</taxon>
        <taxon>Bacillati</taxon>
        <taxon>Actinomycetota</taxon>
        <taxon>Actinomycetes</taxon>
        <taxon>Micrococcales</taxon>
        <taxon>Microbacteriaceae</taxon>
        <taxon>Paramicrobacterium</taxon>
    </lineage>
</organism>
<dbReference type="InterPro" id="IPR036590">
    <property type="entry name" value="SRAP-like"/>
</dbReference>
<dbReference type="SUPFAM" id="SSF143081">
    <property type="entry name" value="BB1717-like"/>
    <property type="match status" value="1"/>
</dbReference>
<gene>
    <name evidence="9" type="ORF">HCR76_09270</name>
</gene>
<evidence type="ECO:0000256" key="6">
    <source>
        <dbReference type="ARBA" id="ARBA00023125"/>
    </source>
</evidence>
<accession>A0ABX6YE81</accession>
<keyword evidence="10" id="KW-1185">Reference proteome</keyword>
<dbReference type="Proteomes" id="UP000662814">
    <property type="component" value="Chromosome"/>
</dbReference>
<keyword evidence="6" id="KW-0238">DNA-binding</keyword>
<dbReference type="Pfam" id="PF02586">
    <property type="entry name" value="SRAP"/>
    <property type="match status" value="1"/>
</dbReference>
<reference evidence="9 10" key="1">
    <citation type="submission" date="2020-12" db="EMBL/GenBank/DDBJ databases">
        <title>Microbacterium sp. HY060.</title>
        <authorList>
            <person name="Zhou J."/>
        </authorList>
    </citation>
    <scope>NUCLEOTIDE SEQUENCE [LARGE SCALE GENOMIC DNA]</scope>
    <source>
        <strain evidence="9 10">HY60</strain>
    </source>
</reference>
<evidence type="ECO:0000256" key="2">
    <source>
        <dbReference type="ARBA" id="ARBA00022670"/>
    </source>
</evidence>
<proteinExistence type="inferred from homology"/>